<organism evidence="8 9">
    <name type="scientific">Pseudahrensia aquimaris</name>
    <dbReference type="NCBI Taxonomy" id="744461"/>
    <lineage>
        <taxon>Bacteria</taxon>
        <taxon>Pseudomonadati</taxon>
        <taxon>Pseudomonadota</taxon>
        <taxon>Alphaproteobacteria</taxon>
        <taxon>Hyphomicrobiales</taxon>
        <taxon>Ahrensiaceae</taxon>
        <taxon>Pseudahrensia</taxon>
    </lineage>
</organism>
<gene>
    <name evidence="8" type="ORF">ACFQ14_16640</name>
</gene>
<dbReference type="InterPro" id="IPR051907">
    <property type="entry name" value="DoxX-like_oxidoreductase"/>
</dbReference>
<evidence type="ECO:0000256" key="4">
    <source>
        <dbReference type="ARBA" id="ARBA00022692"/>
    </source>
</evidence>
<dbReference type="PANTHER" id="PTHR33452:SF1">
    <property type="entry name" value="INNER MEMBRANE PROTEIN YPHA-RELATED"/>
    <property type="match status" value="1"/>
</dbReference>
<dbReference type="Pfam" id="PF07681">
    <property type="entry name" value="DoxX"/>
    <property type="match status" value="1"/>
</dbReference>
<dbReference type="PANTHER" id="PTHR33452">
    <property type="entry name" value="OXIDOREDUCTASE CATD-RELATED"/>
    <property type="match status" value="1"/>
</dbReference>
<feature type="transmembrane region" description="Helical" evidence="7">
    <location>
        <begin position="48"/>
        <end position="68"/>
    </location>
</feature>
<protein>
    <submittedName>
        <fullName evidence="8">DoxX family protein</fullName>
    </submittedName>
</protein>
<keyword evidence="4 7" id="KW-0812">Transmembrane</keyword>
<evidence type="ECO:0000256" key="1">
    <source>
        <dbReference type="ARBA" id="ARBA00004651"/>
    </source>
</evidence>
<reference evidence="9" key="1">
    <citation type="journal article" date="2019" name="Int. J. Syst. Evol. Microbiol.">
        <title>The Global Catalogue of Microorganisms (GCM) 10K type strain sequencing project: providing services to taxonomists for standard genome sequencing and annotation.</title>
        <authorList>
            <consortium name="The Broad Institute Genomics Platform"/>
            <consortium name="The Broad Institute Genome Sequencing Center for Infectious Disease"/>
            <person name="Wu L."/>
            <person name="Ma J."/>
        </authorList>
    </citation>
    <scope>NUCLEOTIDE SEQUENCE [LARGE SCALE GENOMIC DNA]</scope>
    <source>
        <strain evidence="9">CCUG 60023</strain>
    </source>
</reference>
<proteinExistence type="inferred from homology"/>
<keyword evidence="9" id="KW-1185">Reference proteome</keyword>
<keyword evidence="5 7" id="KW-1133">Transmembrane helix</keyword>
<dbReference type="EMBL" id="JBHTJV010000026">
    <property type="protein sequence ID" value="MFD0918032.1"/>
    <property type="molecule type" value="Genomic_DNA"/>
</dbReference>
<dbReference type="RefSeq" id="WP_377213882.1">
    <property type="nucleotide sequence ID" value="NZ_JBHTJV010000026.1"/>
</dbReference>
<name>A0ABW3FHQ9_9HYPH</name>
<evidence type="ECO:0000313" key="8">
    <source>
        <dbReference type="EMBL" id="MFD0918032.1"/>
    </source>
</evidence>
<comment type="similarity">
    <text evidence="2">Belongs to the DoxX family.</text>
</comment>
<keyword evidence="3" id="KW-1003">Cell membrane</keyword>
<evidence type="ECO:0000256" key="7">
    <source>
        <dbReference type="SAM" id="Phobius"/>
    </source>
</evidence>
<evidence type="ECO:0000256" key="2">
    <source>
        <dbReference type="ARBA" id="ARBA00006679"/>
    </source>
</evidence>
<feature type="transmembrane region" description="Helical" evidence="7">
    <location>
        <begin position="88"/>
        <end position="109"/>
    </location>
</feature>
<comment type="subcellular location">
    <subcellularLocation>
        <location evidence="1">Cell membrane</location>
        <topology evidence="1">Multi-pass membrane protein</topology>
    </subcellularLocation>
</comment>
<evidence type="ECO:0000256" key="5">
    <source>
        <dbReference type="ARBA" id="ARBA00022989"/>
    </source>
</evidence>
<evidence type="ECO:0000256" key="6">
    <source>
        <dbReference type="ARBA" id="ARBA00023136"/>
    </source>
</evidence>
<comment type="caution">
    <text evidence="8">The sequence shown here is derived from an EMBL/GenBank/DDBJ whole genome shotgun (WGS) entry which is preliminary data.</text>
</comment>
<evidence type="ECO:0000313" key="9">
    <source>
        <dbReference type="Proteomes" id="UP001597101"/>
    </source>
</evidence>
<accession>A0ABW3FHQ9</accession>
<sequence length="184" mass="20127">MSFLQNIHHSIFSAIERIAGDWFLPTLARFAFATVLAGYFWQSAITKLGEGFFGFLNPSTGAYISILGEETLVAYDFDTANVPFFYDLIVYAGTWAEFILPALIIVGLFTRIAALGMVGFVAVQTFVDLTVHKVGAETIGAWFDRDSASAIMDQRTLWFVLLSILIVKGAGALSLDRLLAGKPS</sequence>
<feature type="transmembrane region" description="Helical" evidence="7">
    <location>
        <begin position="22"/>
        <end position="41"/>
    </location>
</feature>
<feature type="transmembrane region" description="Helical" evidence="7">
    <location>
        <begin position="157"/>
        <end position="175"/>
    </location>
</feature>
<dbReference type="InterPro" id="IPR032808">
    <property type="entry name" value="DoxX"/>
</dbReference>
<evidence type="ECO:0000256" key="3">
    <source>
        <dbReference type="ARBA" id="ARBA00022475"/>
    </source>
</evidence>
<dbReference type="Proteomes" id="UP001597101">
    <property type="component" value="Unassembled WGS sequence"/>
</dbReference>
<keyword evidence="6 7" id="KW-0472">Membrane</keyword>